<dbReference type="AlphaFoldDB" id="A0AAV4FDU4"/>
<dbReference type="PANTHER" id="PTHR36688">
    <property type="entry name" value="ENDO/EXONUCLEASE/PHOSPHATASE DOMAIN-CONTAINING PROTEIN"/>
    <property type="match status" value="1"/>
</dbReference>
<keyword evidence="2" id="KW-0548">Nucleotidyltransferase</keyword>
<dbReference type="EMBL" id="BMAT01011368">
    <property type="protein sequence ID" value="GFR71458.1"/>
    <property type="molecule type" value="Genomic_DNA"/>
</dbReference>
<feature type="domain" description="Reverse transcriptase" evidence="1">
    <location>
        <begin position="45"/>
        <end position="94"/>
    </location>
</feature>
<dbReference type="GO" id="GO:0003964">
    <property type="term" value="F:RNA-directed DNA polymerase activity"/>
    <property type="evidence" value="ECO:0007669"/>
    <property type="project" value="UniProtKB-KW"/>
</dbReference>
<name>A0AAV4FDU4_9GAST</name>
<dbReference type="Proteomes" id="UP000762676">
    <property type="component" value="Unassembled WGS sequence"/>
</dbReference>
<comment type="caution">
    <text evidence="2">The sequence shown here is derived from an EMBL/GenBank/DDBJ whole genome shotgun (WGS) entry which is preliminary data.</text>
</comment>
<sequence>MITHLGQHAIDKLAAAMTNILDKGAYPQVWKHARVVAIFKPEKPANEAHSYRPISLLCCLYKLLKKIILIRLTPYVEPNMPVQQAGFRPQRGSTEQILAFTSGIQAGFENN</sequence>
<dbReference type="InterPro" id="IPR000477">
    <property type="entry name" value="RT_dom"/>
</dbReference>
<protein>
    <submittedName>
        <fullName evidence="2">RNA-directed DNA polymerase from mobile element jockey-like</fullName>
    </submittedName>
</protein>
<keyword evidence="2" id="KW-0808">Transferase</keyword>
<reference evidence="2 3" key="1">
    <citation type="journal article" date="2021" name="Elife">
        <title>Chloroplast acquisition without the gene transfer in kleptoplastic sea slugs, Plakobranchus ocellatus.</title>
        <authorList>
            <person name="Maeda T."/>
            <person name="Takahashi S."/>
            <person name="Yoshida T."/>
            <person name="Shimamura S."/>
            <person name="Takaki Y."/>
            <person name="Nagai Y."/>
            <person name="Toyoda A."/>
            <person name="Suzuki Y."/>
            <person name="Arimoto A."/>
            <person name="Ishii H."/>
            <person name="Satoh N."/>
            <person name="Nishiyama T."/>
            <person name="Hasebe M."/>
            <person name="Maruyama T."/>
            <person name="Minagawa J."/>
            <person name="Obokata J."/>
            <person name="Shigenobu S."/>
        </authorList>
    </citation>
    <scope>NUCLEOTIDE SEQUENCE [LARGE SCALE GENOMIC DNA]</scope>
</reference>
<organism evidence="2 3">
    <name type="scientific">Elysia marginata</name>
    <dbReference type="NCBI Taxonomy" id="1093978"/>
    <lineage>
        <taxon>Eukaryota</taxon>
        <taxon>Metazoa</taxon>
        <taxon>Spiralia</taxon>
        <taxon>Lophotrochozoa</taxon>
        <taxon>Mollusca</taxon>
        <taxon>Gastropoda</taxon>
        <taxon>Heterobranchia</taxon>
        <taxon>Euthyneura</taxon>
        <taxon>Panpulmonata</taxon>
        <taxon>Sacoglossa</taxon>
        <taxon>Placobranchoidea</taxon>
        <taxon>Plakobranchidae</taxon>
        <taxon>Elysia</taxon>
    </lineage>
</organism>
<accession>A0AAV4FDU4</accession>
<keyword evidence="2" id="KW-0695">RNA-directed DNA polymerase</keyword>
<gene>
    <name evidence="2" type="ORF">ElyMa_005680000</name>
</gene>
<dbReference type="Pfam" id="PF00078">
    <property type="entry name" value="RVT_1"/>
    <property type="match status" value="1"/>
</dbReference>
<dbReference type="PANTHER" id="PTHR36688:SF1">
    <property type="entry name" value="ENDONUCLEASE_EXONUCLEASE_PHOSPHATASE DOMAIN-CONTAINING PROTEIN"/>
    <property type="match status" value="1"/>
</dbReference>
<evidence type="ECO:0000313" key="2">
    <source>
        <dbReference type="EMBL" id="GFR71458.1"/>
    </source>
</evidence>
<keyword evidence="3" id="KW-1185">Reference proteome</keyword>
<dbReference type="InterPro" id="IPR052560">
    <property type="entry name" value="RdDP_mobile_element"/>
</dbReference>
<evidence type="ECO:0000313" key="3">
    <source>
        <dbReference type="Proteomes" id="UP000762676"/>
    </source>
</evidence>
<proteinExistence type="predicted"/>
<evidence type="ECO:0000259" key="1">
    <source>
        <dbReference type="Pfam" id="PF00078"/>
    </source>
</evidence>